<evidence type="ECO:0000256" key="1">
    <source>
        <dbReference type="SAM" id="Coils"/>
    </source>
</evidence>
<dbReference type="PANTHER" id="PTHR32309:SF31">
    <property type="entry name" value="CAPSULAR EXOPOLYSACCHARIDE FAMILY"/>
    <property type="match status" value="1"/>
</dbReference>
<sequence>MTELIQFLRLLNRNRIILIAVPLVTLVLCYFLVRELPDTFKSHGSIATGLVDKTEQVLSTAEKDQDSEINRKFDNIIQMMTLKKVLDQVSYQLLLHDLRAAPATRFRKPGKITEAMSNGEKARYIALIDKKLKARDELLQGNKDNDKIIAMLEELGYDHRSIQSKINIYRVKSSDYISIDAEAENPQLSAFLINTLSSEFISYYSSRLIDNNNRAISFLTEFLGQKRVALADKMNNLRNFKIRNRVLNLNEQARSLYGQIAEYESKREIAEKDIKAYGAAIKNIDNKFNPADRRYLESALTDVNQEILTTKQQLRSLNETYVRNNFDVKYQPMLDSLQGKLARQINEASDRYVYNPMVAKENLVTQKLTLEIELELAVNSVSSIQEELIRLNQKFDALVPNEAQIQEFEASIDIASKEYMEALQRYNNITMQSSFPVYLKPAEKAMPGTVQPSKKMVLLILSGIISFTFCLFVFFILFYFDNSIRYPLQLANETDIPVVGYLNYVSGGLDLRKIQNESTTEKSILLFRNLVRSVRYELDAERPGRKIIVITSLGEGEGETLLTISLAWAFSKMNKSVLIIDGNFNNQHITKLNRGTVFLEGVLRGNDHLITKPENDGISILGNHGGDTSLNEIANEVQIGQTLEMLKTRFDVILIETDSLVAMNKAKEWISFADLVVSVFASGKTIRAEDKSKIDYFKSLGSKFTGWVLTGTRDIAEQAGKTNRKVEV</sequence>
<dbReference type="EMBL" id="CAJRAF010000002">
    <property type="protein sequence ID" value="CAG4998995.1"/>
    <property type="molecule type" value="Genomic_DNA"/>
</dbReference>
<evidence type="ECO:0000256" key="2">
    <source>
        <dbReference type="SAM" id="Phobius"/>
    </source>
</evidence>
<dbReference type="SUPFAM" id="SSF52540">
    <property type="entry name" value="P-loop containing nucleoside triphosphate hydrolases"/>
    <property type="match status" value="1"/>
</dbReference>
<organism evidence="3 4">
    <name type="scientific">Dyadobacter helix</name>
    <dbReference type="NCBI Taxonomy" id="2822344"/>
    <lineage>
        <taxon>Bacteria</taxon>
        <taxon>Pseudomonadati</taxon>
        <taxon>Bacteroidota</taxon>
        <taxon>Cytophagia</taxon>
        <taxon>Cytophagales</taxon>
        <taxon>Spirosomataceae</taxon>
        <taxon>Dyadobacter</taxon>
    </lineage>
</organism>
<evidence type="ECO:0000313" key="4">
    <source>
        <dbReference type="Proteomes" id="UP000680038"/>
    </source>
</evidence>
<keyword evidence="2" id="KW-0472">Membrane</keyword>
<proteinExistence type="predicted"/>
<accession>A0A916JAA2</accession>
<keyword evidence="2" id="KW-0812">Transmembrane</keyword>
<dbReference type="Proteomes" id="UP000680038">
    <property type="component" value="Unassembled WGS sequence"/>
</dbReference>
<dbReference type="Gene3D" id="3.40.50.300">
    <property type="entry name" value="P-loop containing nucleotide triphosphate hydrolases"/>
    <property type="match status" value="1"/>
</dbReference>
<dbReference type="AlphaFoldDB" id="A0A916JAA2"/>
<evidence type="ECO:0008006" key="5">
    <source>
        <dbReference type="Google" id="ProtNLM"/>
    </source>
</evidence>
<keyword evidence="1" id="KW-0175">Coiled coil</keyword>
<feature type="transmembrane region" description="Helical" evidence="2">
    <location>
        <begin position="456"/>
        <end position="480"/>
    </location>
</feature>
<feature type="transmembrane region" description="Helical" evidence="2">
    <location>
        <begin position="16"/>
        <end position="33"/>
    </location>
</feature>
<reference evidence="3" key="1">
    <citation type="submission" date="2021-04" db="EMBL/GenBank/DDBJ databases">
        <authorList>
            <person name="Rodrigo-Torres L."/>
            <person name="Arahal R. D."/>
            <person name="Lucena T."/>
        </authorList>
    </citation>
    <scope>NUCLEOTIDE SEQUENCE</scope>
    <source>
        <strain evidence="3">CECT 9275</strain>
    </source>
</reference>
<feature type="coiled-coil region" evidence="1">
    <location>
        <begin position="374"/>
        <end position="425"/>
    </location>
</feature>
<dbReference type="InterPro" id="IPR027417">
    <property type="entry name" value="P-loop_NTPase"/>
</dbReference>
<feature type="coiled-coil region" evidence="1">
    <location>
        <begin position="246"/>
        <end position="320"/>
    </location>
</feature>
<keyword evidence="4" id="KW-1185">Reference proteome</keyword>
<gene>
    <name evidence="3" type="ORF">DYBT9275_02127</name>
</gene>
<dbReference type="PANTHER" id="PTHR32309">
    <property type="entry name" value="TYROSINE-PROTEIN KINASE"/>
    <property type="match status" value="1"/>
</dbReference>
<dbReference type="InterPro" id="IPR050445">
    <property type="entry name" value="Bact_polysacc_biosynth/exp"/>
</dbReference>
<protein>
    <recommendedName>
        <fullName evidence="5">Lipopolysaccharide biosynthesis protein</fullName>
    </recommendedName>
</protein>
<keyword evidence="2" id="KW-1133">Transmembrane helix</keyword>
<evidence type="ECO:0000313" key="3">
    <source>
        <dbReference type="EMBL" id="CAG4998995.1"/>
    </source>
</evidence>
<comment type="caution">
    <text evidence="3">The sequence shown here is derived from an EMBL/GenBank/DDBJ whole genome shotgun (WGS) entry which is preliminary data.</text>
</comment>
<name>A0A916JAA2_9BACT</name>
<dbReference type="RefSeq" id="WP_215238798.1">
    <property type="nucleotide sequence ID" value="NZ_CAJRAF010000002.1"/>
</dbReference>